<reference evidence="5" key="1">
    <citation type="submission" date="2015-07" db="EMBL/GenBank/DDBJ databases">
        <title>Draft Genome Sequences of Anaerolinea thermolimosa IMO-1, Bellilinea caldifistulae GOMI-1, Leptolinea tardivitalis YMTK-2, Levilinea saccharolytica KIBI-1,Longilinea arvoryzae KOME-1, Previously Described as Members of the Anaerolineaceae (Chloroflexi).</title>
        <authorList>
            <person name="Sekiguchi Y."/>
            <person name="Ohashi A."/>
            <person name="Matsuura N."/>
            <person name="Tourlousse M.D."/>
        </authorList>
    </citation>
    <scope>NUCLEOTIDE SEQUENCE [LARGE SCALE GENOMIC DNA]</scope>
    <source>
        <strain evidence="5">KOME-1</strain>
    </source>
</reference>
<dbReference type="SUPFAM" id="SSF50998">
    <property type="entry name" value="Quinoprotein alcohol dehydrogenase-like"/>
    <property type="match status" value="1"/>
</dbReference>
<evidence type="ECO:0000256" key="1">
    <source>
        <dbReference type="ARBA" id="ARBA00022574"/>
    </source>
</evidence>
<feature type="signal peptide" evidence="4">
    <location>
        <begin position="1"/>
        <end position="26"/>
    </location>
</feature>
<dbReference type="SMART" id="SM00320">
    <property type="entry name" value="WD40"/>
    <property type="match status" value="3"/>
</dbReference>
<evidence type="ECO:0000313" key="6">
    <source>
        <dbReference type="Proteomes" id="UP000055060"/>
    </source>
</evidence>
<dbReference type="Gene3D" id="2.130.10.10">
    <property type="entry name" value="YVTN repeat-like/Quinoprotein amine dehydrogenase"/>
    <property type="match status" value="2"/>
</dbReference>
<keyword evidence="6" id="KW-1185">Reference proteome</keyword>
<gene>
    <name evidence="5" type="ORF">LARV_01513</name>
</gene>
<dbReference type="EMBL" id="DF967972">
    <property type="protein sequence ID" value="GAP13758.1"/>
    <property type="molecule type" value="Genomic_DNA"/>
</dbReference>
<dbReference type="PROSITE" id="PS00678">
    <property type="entry name" value="WD_REPEATS_1"/>
    <property type="match status" value="1"/>
</dbReference>
<dbReference type="InterPro" id="IPR019775">
    <property type="entry name" value="WD40_repeat_CS"/>
</dbReference>
<accession>A0A0S7B912</accession>
<dbReference type="PROSITE" id="PS50082">
    <property type="entry name" value="WD_REPEATS_2"/>
    <property type="match status" value="1"/>
</dbReference>
<dbReference type="InterPro" id="IPR001680">
    <property type="entry name" value="WD40_rpt"/>
</dbReference>
<feature type="repeat" description="WD" evidence="3">
    <location>
        <begin position="328"/>
        <end position="362"/>
    </location>
</feature>
<proteinExistence type="predicted"/>
<dbReference type="PROSITE" id="PS50294">
    <property type="entry name" value="WD_REPEATS_REGION"/>
    <property type="match status" value="1"/>
</dbReference>
<dbReference type="OrthoDB" id="161892at2"/>
<name>A0A0S7B912_9CHLR</name>
<evidence type="ECO:0000256" key="4">
    <source>
        <dbReference type="SAM" id="SignalP"/>
    </source>
</evidence>
<keyword evidence="4" id="KW-0732">Signal</keyword>
<dbReference type="PROSITE" id="PS51257">
    <property type="entry name" value="PROKAR_LIPOPROTEIN"/>
    <property type="match status" value="1"/>
</dbReference>
<protein>
    <submittedName>
        <fullName evidence="5">Protein containg FOG: WD40 repeat</fullName>
    </submittedName>
</protein>
<evidence type="ECO:0000256" key="2">
    <source>
        <dbReference type="ARBA" id="ARBA00022737"/>
    </source>
</evidence>
<dbReference type="PANTHER" id="PTHR19879">
    <property type="entry name" value="TRANSCRIPTION INITIATION FACTOR TFIID"/>
    <property type="match status" value="1"/>
</dbReference>
<keyword evidence="1 3" id="KW-0853">WD repeat</keyword>
<dbReference type="AlphaFoldDB" id="A0A0S7B912"/>
<evidence type="ECO:0000256" key="3">
    <source>
        <dbReference type="PROSITE-ProRule" id="PRU00221"/>
    </source>
</evidence>
<keyword evidence="2" id="KW-0677">Repeat</keyword>
<dbReference type="InterPro" id="IPR015943">
    <property type="entry name" value="WD40/YVTN_repeat-like_dom_sf"/>
</dbReference>
<dbReference type="RefSeq" id="WP_075073076.1">
    <property type="nucleotide sequence ID" value="NZ_DF967972.1"/>
</dbReference>
<evidence type="ECO:0000313" key="5">
    <source>
        <dbReference type="EMBL" id="GAP13758.1"/>
    </source>
</evidence>
<dbReference type="InterPro" id="IPR011047">
    <property type="entry name" value="Quinoprotein_ADH-like_sf"/>
</dbReference>
<dbReference type="STRING" id="360412.LARV_01513"/>
<dbReference type="PANTHER" id="PTHR19879:SF9">
    <property type="entry name" value="TRANSCRIPTION INITIATION FACTOR TFIID SUBUNIT 5"/>
    <property type="match status" value="1"/>
</dbReference>
<feature type="chain" id="PRO_5006632845" evidence="4">
    <location>
        <begin position="27"/>
        <end position="362"/>
    </location>
</feature>
<dbReference type="Proteomes" id="UP000055060">
    <property type="component" value="Unassembled WGS sequence"/>
</dbReference>
<dbReference type="Pfam" id="PF00400">
    <property type="entry name" value="WD40"/>
    <property type="match status" value="1"/>
</dbReference>
<organism evidence="5">
    <name type="scientific">Longilinea arvoryzae</name>
    <dbReference type="NCBI Taxonomy" id="360412"/>
    <lineage>
        <taxon>Bacteria</taxon>
        <taxon>Bacillati</taxon>
        <taxon>Chloroflexota</taxon>
        <taxon>Anaerolineae</taxon>
        <taxon>Anaerolineales</taxon>
        <taxon>Anaerolineaceae</taxon>
        <taxon>Longilinea</taxon>
    </lineage>
</organism>
<sequence length="362" mass="37934">MRTNALPPHGLRSFLWVLLSFVFALAACQPVPAPGELNTPSAPDTAIPTSIPTATRLEPTAAQASAAAPQLLKEFAVTYPSRLIWSADGARLAVLGEAGLTLLDAETLQPILERAIASPARVLDFSLDGKTLAFTPDGQTIELDDVDSDQTPLTIQPGGAFQRAVFSPDGRWLAVDSMDQMAYTLWDVASGQRGVTLSGFVTAAPIYAADFSPSGRKLVWYARGTIQEMDIASGKLAAEIGHEDFISAFAISPDDGRLATAAGGTLNGQFVPLIHMWNPQSGAQIGVYPQSKFASALAFSPDGATLAAGIGGDVLLLNPSNGQVLQSFHASDDAVTALAYSPDGSRLATAGSDGQVRLWNLK</sequence>